<feature type="transmembrane region" description="Helical" evidence="1">
    <location>
        <begin position="353"/>
        <end position="374"/>
    </location>
</feature>
<dbReference type="Proteomes" id="UP000054466">
    <property type="component" value="Unassembled WGS sequence"/>
</dbReference>
<reference evidence="2 3" key="1">
    <citation type="submission" date="2015-01" db="EMBL/GenBank/DDBJ databases">
        <title>The Genome Sequence of Cladophialophora immunda CBS83496.</title>
        <authorList>
            <consortium name="The Broad Institute Genomics Platform"/>
            <person name="Cuomo C."/>
            <person name="de Hoog S."/>
            <person name="Gorbushina A."/>
            <person name="Stielow B."/>
            <person name="Teixiera M."/>
            <person name="Abouelleil A."/>
            <person name="Chapman S.B."/>
            <person name="Priest M."/>
            <person name="Young S.K."/>
            <person name="Wortman J."/>
            <person name="Nusbaum C."/>
            <person name="Birren B."/>
        </authorList>
    </citation>
    <scope>NUCLEOTIDE SEQUENCE [LARGE SCALE GENOMIC DNA]</scope>
    <source>
        <strain evidence="2 3">CBS 83496</strain>
    </source>
</reference>
<accession>A0A0D2CYT5</accession>
<dbReference type="HOGENOM" id="CLU_727626_0_0_1"/>
<protein>
    <recommendedName>
        <fullName evidence="4">Fungal N-terminal domain-containing protein</fullName>
    </recommendedName>
</protein>
<name>A0A0D2CYT5_9EURO</name>
<proteinExistence type="predicted"/>
<keyword evidence="3" id="KW-1185">Reference proteome</keyword>
<evidence type="ECO:0008006" key="4">
    <source>
        <dbReference type="Google" id="ProtNLM"/>
    </source>
</evidence>
<organism evidence="2 3">
    <name type="scientific">Cladophialophora immunda</name>
    <dbReference type="NCBI Taxonomy" id="569365"/>
    <lineage>
        <taxon>Eukaryota</taxon>
        <taxon>Fungi</taxon>
        <taxon>Dikarya</taxon>
        <taxon>Ascomycota</taxon>
        <taxon>Pezizomycotina</taxon>
        <taxon>Eurotiomycetes</taxon>
        <taxon>Chaetothyriomycetidae</taxon>
        <taxon>Chaetothyriales</taxon>
        <taxon>Herpotrichiellaceae</taxon>
        <taxon>Cladophialophora</taxon>
    </lineage>
</organism>
<dbReference type="RefSeq" id="XP_016255286.1">
    <property type="nucleotide sequence ID" value="XM_016388358.1"/>
</dbReference>
<dbReference type="AlphaFoldDB" id="A0A0D2CYT5"/>
<evidence type="ECO:0000256" key="1">
    <source>
        <dbReference type="SAM" id="Phobius"/>
    </source>
</evidence>
<evidence type="ECO:0000313" key="3">
    <source>
        <dbReference type="Proteomes" id="UP000054466"/>
    </source>
</evidence>
<keyword evidence="1" id="KW-0812">Transmembrane</keyword>
<feature type="transmembrane region" description="Helical" evidence="1">
    <location>
        <begin position="327"/>
        <end position="346"/>
    </location>
</feature>
<dbReference type="OrthoDB" id="4351041at2759"/>
<keyword evidence="1" id="KW-1133">Transmembrane helix</keyword>
<dbReference type="VEuPathDB" id="FungiDB:PV07_01790"/>
<evidence type="ECO:0000313" key="2">
    <source>
        <dbReference type="EMBL" id="KIW35070.1"/>
    </source>
</evidence>
<dbReference type="GeneID" id="27340984"/>
<keyword evidence="1" id="KW-0472">Membrane</keyword>
<sequence>MAEAATIIALGTFGAQTAKVVLKLVQLRPFIKKCHTDVLALIDETEHLQSILTVRKREQDQFAGISVPDTIWSMCEDRCERAAQKLDRTATELLGKINRQKFGGSLAVYLARDTILKLQTSLQSARQDIILADYAFTRTLQYNLIEHVRRSERISEELLFRITQGAVNSLNDTNSVTTSTADIDYFVFTGVQRGGKLKMLQIEVHDLEDGEFFKILRIQHNRIRGFMLSCFSVWIFTHFDFYLFQKLGRSEYCRVRKAILPSGISGYRKRSRPYLGLDEITHLLRGLIDAQGQYAIESLPQRNRPLREDFHELETFWGLSATYSVSAYRILLYIIVGWVSSSLLCIATMKDIWACISLCLISWTVVPIMVLWTVHLSCNE</sequence>
<gene>
    <name evidence="2" type="ORF">PV07_01790</name>
</gene>
<dbReference type="EMBL" id="KN847040">
    <property type="protein sequence ID" value="KIW35070.1"/>
    <property type="molecule type" value="Genomic_DNA"/>
</dbReference>